<evidence type="ECO:0000256" key="5">
    <source>
        <dbReference type="ARBA" id="ARBA00034478"/>
    </source>
</evidence>
<keyword evidence="2 6" id="KW-0808">Transferase</keyword>
<comment type="cofactor">
    <cofactor evidence="6">
        <name>Zn(2+)</name>
        <dbReference type="ChEBI" id="CHEBI:29105"/>
    </cofactor>
</comment>
<organism evidence="8 9">
    <name type="scientific">Clavelina lepadiformis</name>
    <name type="common">Light-bulb sea squirt</name>
    <name type="synonym">Ascidia lepadiformis</name>
    <dbReference type="NCBI Taxonomy" id="159417"/>
    <lineage>
        <taxon>Eukaryota</taxon>
        <taxon>Metazoa</taxon>
        <taxon>Chordata</taxon>
        <taxon>Tunicata</taxon>
        <taxon>Ascidiacea</taxon>
        <taxon>Aplousobranchia</taxon>
        <taxon>Clavelinidae</taxon>
        <taxon>Clavelina</taxon>
    </lineage>
</organism>
<name>A0ABP0FPA0_CLALP</name>
<evidence type="ECO:0000256" key="1">
    <source>
        <dbReference type="ARBA" id="ARBA00022603"/>
    </source>
</evidence>
<dbReference type="Pfam" id="PF02574">
    <property type="entry name" value="S-methyl_trans"/>
    <property type="match status" value="1"/>
</dbReference>
<dbReference type="Gene3D" id="3.20.20.330">
    <property type="entry name" value="Homocysteine-binding-like domain"/>
    <property type="match status" value="1"/>
</dbReference>
<keyword evidence="4 6" id="KW-0862">Zinc</keyword>
<dbReference type="PANTHER" id="PTHR46015:SF1">
    <property type="entry name" value="HOMOCYSTEINE S-METHYLTRANSFERASE-LIKE ISOFORM 1"/>
    <property type="match status" value="1"/>
</dbReference>
<evidence type="ECO:0000256" key="3">
    <source>
        <dbReference type="ARBA" id="ARBA00022723"/>
    </source>
</evidence>
<dbReference type="InterPro" id="IPR036589">
    <property type="entry name" value="HCY_dom_sf"/>
</dbReference>
<evidence type="ECO:0000313" key="9">
    <source>
        <dbReference type="Proteomes" id="UP001642483"/>
    </source>
</evidence>
<comment type="caution">
    <text evidence="8">The sequence shown here is derived from an EMBL/GenBank/DDBJ whole genome shotgun (WGS) entry which is preliminary data.</text>
</comment>
<gene>
    <name evidence="8" type="ORF">CVLEPA_LOCUS10525</name>
</gene>
<comment type="pathway">
    <text evidence="5">Amino-acid biosynthesis; L-methionine biosynthesis via de novo pathway.</text>
</comment>
<keyword evidence="9" id="KW-1185">Reference proteome</keyword>
<dbReference type="InterPro" id="IPR051486">
    <property type="entry name" value="Hcy_S-methyltransferase"/>
</dbReference>
<dbReference type="Proteomes" id="UP001642483">
    <property type="component" value="Unassembled WGS sequence"/>
</dbReference>
<feature type="binding site" evidence="6">
    <location>
        <position position="272"/>
    </location>
    <ligand>
        <name>Zn(2+)</name>
        <dbReference type="ChEBI" id="CHEBI:29105"/>
    </ligand>
</feature>
<dbReference type="PROSITE" id="PS50970">
    <property type="entry name" value="HCY"/>
    <property type="match status" value="1"/>
</dbReference>
<dbReference type="NCBIfam" id="NF007020">
    <property type="entry name" value="PRK09485.1"/>
    <property type="match status" value="1"/>
</dbReference>
<evidence type="ECO:0000256" key="6">
    <source>
        <dbReference type="PROSITE-ProRule" id="PRU00333"/>
    </source>
</evidence>
<feature type="binding site" evidence="6">
    <location>
        <position position="335"/>
    </location>
    <ligand>
        <name>Zn(2+)</name>
        <dbReference type="ChEBI" id="CHEBI:29105"/>
    </ligand>
</feature>
<evidence type="ECO:0000256" key="2">
    <source>
        <dbReference type="ARBA" id="ARBA00022679"/>
    </source>
</evidence>
<evidence type="ECO:0000313" key="8">
    <source>
        <dbReference type="EMBL" id="CAK8680252.1"/>
    </source>
</evidence>
<protein>
    <recommendedName>
        <fullName evidence="7">Hcy-binding domain-containing protein</fullName>
    </recommendedName>
</protein>
<feature type="binding site" evidence="6">
    <location>
        <position position="336"/>
    </location>
    <ligand>
        <name>Zn(2+)</name>
        <dbReference type="ChEBI" id="CHEBI:29105"/>
    </ligand>
</feature>
<dbReference type="InterPro" id="IPR003726">
    <property type="entry name" value="HCY_dom"/>
</dbReference>
<reference evidence="8 9" key="1">
    <citation type="submission" date="2024-02" db="EMBL/GenBank/DDBJ databases">
        <authorList>
            <person name="Daric V."/>
            <person name="Darras S."/>
        </authorList>
    </citation>
    <scope>NUCLEOTIDE SEQUENCE [LARGE SCALE GENOMIC DNA]</scope>
</reference>
<dbReference type="PANTHER" id="PTHR46015">
    <property type="entry name" value="ZGC:172121"/>
    <property type="match status" value="1"/>
</dbReference>
<feature type="domain" description="Hcy-binding" evidence="7">
    <location>
        <begin position="44"/>
        <end position="350"/>
    </location>
</feature>
<evidence type="ECO:0000256" key="4">
    <source>
        <dbReference type="ARBA" id="ARBA00022833"/>
    </source>
</evidence>
<keyword evidence="3 6" id="KW-0479">Metal-binding</keyword>
<keyword evidence="1 6" id="KW-0489">Methyltransferase</keyword>
<sequence>MRTSIYFLNVNIQDGFTLLLVELYEIPFDACHELLQTLRRNSYRTTNKKAMSTSIRILDGGLGTDLFINGGYNKDTLNDDPLWLSRVTYENPSAVKNSHMRFIEAGCDIITTGSYQASVAGYMEHAKLSREQAENVIASSVDIARKAIDESAAERKIYIAGSISPYGAILHDLSEYTGSYIDDTSYEKLRDYHFTNVHLLASKGVDMLAFETLPALKEALVLVDLLKQYPNCKAWISFTTKDGIHTSYGDPFVEVFQTLAKYPQVFAIGSNCFDSNLTKTMLECAKKSISSHQKCIIYPDNWKCANEVVKSSPLLWLPEIKEWLDTRMVSIVGGCCMTTPININQIKKTVRDWEQSY</sequence>
<accession>A0ABP0FPA0</accession>
<dbReference type="SUPFAM" id="SSF82282">
    <property type="entry name" value="Homocysteine S-methyltransferase"/>
    <property type="match status" value="1"/>
</dbReference>
<proteinExistence type="predicted"/>
<dbReference type="EMBL" id="CAWYQH010000068">
    <property type="protein sequence ID" value="CAK8680252.1"/>
    <property type="molecule type" value="Genomic_DNA"/>
</dbReference>
<evidence type="ECO:0000259" key="7">
    <source>
        <dbReference type="PROSITE" id="PS50970"/>
    </source>
</evidence>